<evidence type="ECO:0000256" key="8">
    <source>
        <dbReference type="SAM" id="Phobius"/>
    </source>
</evidence>
<keyword evidence="4" id="KW-0762">Sugar transport</keyword>
<evidence type="ECO:0000256" key="1">
    <source>
        <dbReference type="ARBA" id="ARBA00004651"/>
    </source>
</evidence>
<protein>
    <recommendedName>
        <fullName evidence="9">Major facilitator superfamily (MFS) profile domain-containing protein</fullName>
    </recommendedName>
</protein>
<gene>
    <name evidence="10" type="ORF">WA026_006116</name>
</gene>
<dbReference type="InterPro" id="IPR050549">
    <property type="entry name" value="MFS_Trehalose_Transporter"/>
</dbReference>
<dbReference type="AlphaFoldDB" id="A0AAW1TPC2"/>
<dbReference type="Pfam" id="PF00083">
    <property type="entry name" value="Sugar_tr"/>
    <property type="match status" value="1"/>
</dbReference>
<feature type="transmembrane region" description="Helical" evidence="8">
    <location>
        <begin position="294"/>
        <end position="312"/>
    </location>
</feature>
<keyword evidence="7 8" id="KW-0472">Membrane</keyword>
<dbReference type="GO" id="GO:0005886">
    <property type="term" value="C:plasma membrane"/>
    <property type="evidence" value="ECO:0007669"/>
    <property type="project" value="UniProtKB-SubCell"/>
</dbReference>
<keyword evidence="2" id="KW-0813">Transport</keyword>
<feature type="transmembrane region" description="Helical" evidence="8">
    <location>
        <begin position="118"/>
        <end position="136"/>
    </location>
</feature>
<proteinExistence type="predicted"/>
<dbReference type="Proteomes" id="UP001431783">
    <property type="component" value="Unassembled WGS sequence"/>
</dbReference>
<dbReference type="SUPFAM" id="SSF103473">
    <property type="entry name" value="MFS general substrate transporter"/>
    <property type="match status" value="1"/>
</dbReference>
<evidence type="ECO:0000256" key="2">
    <source>
        <dbReference type="ARBA" id="ARBA00022448"/>
    </source>
</evidence>
<dbReference type="PROSITE" id="PS50850">
    <property type="entry name" value="MFS"/>
    <property type="match status" value="1"/>
</dbReference>
<evidence type="ECO:0000259" key="9">
    <source>
        <dbReference type="PROSITE" id="PS50850"/>
    </source>
</evidence>
<dbReference type="InterPro" id="IPR005829">
    <property type="entry name" value="Sugar_transporter_CS"/>
</dbReference>
<accession>A0AAW1TPC2</accession>
<feature type="transmembrane region" description="Helical" evidence="8">
    <location>
        <begin position="172"/>
        <end position="193"/>
    </location>
</feature>
<dbReference type="InterPro" id="IPR005828">
    <property type="entry name" value="MFS_sugar_transport-like"/>
</dbReference>
<evidence type="ECO:0000256" key="6">
    <source>
        <dbReference type="ARBA" id="ARBA00022989"/>
    </source>
</evidence>
<comment type="subcellular location">
    <subcellularLocation>
        <location evidence="1">Cell membrane</location>
        <topology evidence="1">Multi-pass membrane protein</topology>
    </subcellularLocation>
</comment>
<evidence type="ECO:0000256" key="4">
    <source>
        <dbReference type="ARBA" id="ARBA00022597"/>
    </source>
</evidence>
<evidence type="ECO:0000256" key="7">
    <source>
        <dbReference type="ARBA" id="ARBA00023136"/>
    </source>
</evidence>
<feature type="domain" description="Major facilitator superfamily (MFS) profile" evidence="9">
    <location>
        <begin position="12"/>
        <end position="423"/>
    </location>
</feature>
<keyword evidence="11" id="KW-1185">Reference proteome</keyword>
<keyword evidence="3" id="KW-1003">Cell membrane</keyword>
<dbReference type="PANTHER" id="PTHR48021:SF47">
    <property type="entry name" value="GH17672P"/>
    <property type="match status" value="1"/>
</dbReference>
<dbReference type="InterPro" id="IPR036259">
    <property type="entry name" value="MFS_trans_sf"/>
</dbReference>
<dbReference type="EMBL" id="JARQZJ010000002">
    <property type="protein sequence ID" value="KAK9870021.1"/>
    <property type="molecule type" value="Genomic_DNA"/>
</dbReference>
<dbReference type="GO" id="GO:0022857">
    <property type="term" value="F:transmembrane transporter activity"/>
    <property type="evidence" value="ECO:0007669"/>
    <property type="project" value="InterPro"/>
</dbReference>
<evidence type="ECO:0000256" key="5">
    <source>
        <dbReference type="ARBA" id="ARBA00022692"/>
    </source>
</evidence>
<sequence>MADINEVKSSRRVHLIVFSTYLFAFSNQAALSWSSPVLPQLRLHDVELNPLGQRITKEEEIWLASMFTIGNIMGLLPYGYLCYKLGRKYTLTSLGVLHLIGFTLYLSKNLTCFYVGRFLNGVAYGAAFFLFPMYIVEISRDSDRGTLIVSREIFSSCGSLFSYIAGGYLSVFWFNFVLCIFPILFLISFTILATESPYFLIIKENFVVAKKVYVELTSSNDMNAEEDVDEIRRAIEMSQTNNITETFEYKPAQKAAILVCFICIFQQLTGYMPFAVFTESILKKTHNVDPKNNSILIGIMFLTGSVLSTVFIDIIGRKLLLFISLTGIIIIEIIFSLYYFFFESFSYLPVICLLLFFLFFNLGVAVFPQLICAEIVPVGIKFKVFCAGGILGYVTAFLLTKTFLGMNAFIGIGWNILGLLFLL</sequence>
<dbReference type="InterPro" id="IPR020846">
    <property type="entry name" value="MFS_dom"/>
</dbReference>
<dbReference type="Gene3D" id="1.20.1250.20">
    <property type="entry name" value="MFS general substrate transporter like domains"/>
    <property type="match status" value="1"/>
</dbReference>
<keyword evidence="5 8" id="KW-0812">Transmembrane</keyword>
<reference evidence="10 11" key="1">
    <citation type="submission" date="2023-03" db="EMBL/GenBank/DDBJ databases">
        <title>Genome insight into feeding habits of ladybird beetles.</title>
        <authorList>
            <person name="Li H.-S."/>
            <person name="Huang Y.-H."/>
            <person name="Pang H."/>
        </authorList>
    </citation>
    <scope>NUCLEOTIDE SEQUENCE [LARGE SCALE GENOMIC DNA]</scope>
    <source>
        <strain evidence="10">SYSU_2023b</strain>
        <tissue evidence="10">Whole body</tissue>
    </source>
</reference>
<feature type="transmembrane region" description="Helical" evidence="8">
    <location>
        <begin position="319"/>
        <end position="341"/>
    </location>
</feature>
<evidence type="ECO:0000313" key="10">
    <source>
        <dbReference type="EMBL" id="KAK9870021.1"/>
    </source>
</evidence>
<feature type="transmembrane region" description="Helical" evidence="8">
    <location>
        <begin position="347"/>
        <end position="368"/>
    </location>
</feature>
<organism evidence="10 11">
    <name type="scientific">Henosepilachna vigintioctopunctata</name>
    <dbReference type="NCBI Taxonomy" id="420089"/>
    <lineage>
        <taxon>Eukaryota</taxon>
        <taxon>Metazoa</taxon>
        <taxon>Ecdysozoa</taxon>
        <taxon>Arthropoda</taxon>
        <taxon>Hexapoda</taxon>
        <taxon>Insecta</taxon>
        <taxon>Pterygota</taxon>
        <taxon>Neoptera</taxon>
        <taxon>Endopterygota</taxon>
        <taxon>Coleoptera</taxon>
        <taxon>Polyphaga</taxon>
        <taxon>Cucujiformia</taxon>
        <taxon>Coccinelloidea</taxon>
        <taxon>Coccinellidae</taxon>
        <taxon>Epilachninae</taxon>
        <taxon>Epilachnini</taxon>
        <taxon>Henosepilachna</taxon>
    </lineage>
</organism>
<dbReference type="PANTHER" id="PTHR48021">
    <property type="match status" value="1"/>
</dbReference>
<evidence type="ECO:0000256" key="3">
    <source>
        <dbReference type="ARBA" id="ARBA00022475"/>
    </source>
</evidence>
<feature type="transmembrane region" description="Helical" evidence="8">
    <location>
        <begin position="380"/>
        <end position="398"/>
    </location>
</feature>
<feature type="transmembrane region" description="Helical" evidence="8">
    <location>
        <begin position="12"/>
        <end position="33"/>
    </location>
</feature>
<feature type="transmembrane region" description="Helical" evidence="8">
    <location>
        <begin position="404"/>
        <end position="422"/>
    </location>
</feature>
<evidence type="ECO:0000313" key="11">
    <source>
        <dbReference type="Proteomes" id="UP001431783"/>
    </source>
</evidence>
<feature type="transmembrane region" description="Helical" evidence="8">
    <location>
        <begin position="255"/>
        <end position="274"/>
    </location>
</feature>
<keyword evidence="6 8" id="KW-1133">Transmembrane helix</keyword>
<dbReference type="FunFam" id="1.20.1250.20:FF:000218">
    <property type="entry name" value="facilitated trehalose transporter Tret1"/>
    <property type="match status" value="1"/>
</dbReference>
<comment type="caution">
    <text evidence="10">The sequence shown here is derived from an EMBL/GenBank/DDBJ whole genome shotgun (WGS) entry which is preliminary data.</text>
</comment>
<name>A0AAW1TPC2_9CUCU</name>
<feature type="transmembrane region" description="Helical" evidence="8">
    <location>
        <begin position="61"/>
        <end position="82"/>
    </location>
</feature>
<dbReference type="PROSITE" id="PS00217">
    <property type="entry name" value="SUGAR_TRANSPORT_2"/>
    <property type="match status" value="1"/>
</dbReference>